<keyword evidence="5" id="KW-0418">Kinase</keyword>
<keyword evidence="3" id="KW-0732">Signal</keyword>
<evidence type="ECO:0000256" key="3">
    <source>
        <dbReference type="SAM" id="SignalP"/>
    </source>
</evidence>
<keyword evidence="6" id="KW-1185">Reference proteome</keyword>
<evidence type="ECO:0000313" key="6">
    <source>
        <dbReference type="Proteomes" id="UP001164929"/>
    </source>
</evidence>
<comment type="caution">
    <text evidence="5">The sequence shown here is derived from an EMBL/GenBank/DDBJ whole genome shotgun (WGS) entry which is preliminary data.</text>
</comment>
<dbReference type="Pfam" id="PF08263">
    <property type="entry name" value="LRRNT_2"/>
    <property type="match status" value="1"/>
</dbReference>
<gene>
    <name evidence="5" type="ORF">NC653_024572</name>
</gene>
<name>A0AAD6M9P1_9ROSI</name>
<accession>A0AAD6M9P1</accession>
<keyword evidence="5" id="KW-0808">Transferase</keyword>
<evidence type="ECO:0000256" key="1">
    <source>
        <dbReference type="ARBA" id="ARBA00022614"/>
    </source>
</evidence>
<sequence length="65" mass="7359">MENRRSFRLCRVVFLVLAWMEISTATLSPAGINYEVVALVAIKTALRDPYNVLDNWDINSVDPCS</sequence>
<dbReference type="InterPro" id="IPR013210">
    <property type="entry name" value="LRR_N_plant-typ"/>
</dbReference>
<evidence type="ECO:0000256" key="2">
    <source>
        <dbReference type="ARBA" id="ARBA00022737"/>
    </source>
</evidence>
<protein>
    <submittedName>
        <fullName evidence="5">Protein NSP-INTERACTING KINASE 3-like</fullName>
    </submittedName>
</protein>
<keyword evidence="2" id="KW-0677">Repeat</keyword>
<dbReference type="EMBL" id="JAQIZT010000010">
    <property type="protein sequence ID" value="KAJ6981211.1"/>
    <property type="molecule type" value="Genomic_DNA"/>
</dbReference>
<keyword evidence="1" id="KW-0433">Leucine-rich repeat</keyword>
<reference evidence="5" key="1">
    <citation type="journal article" date="2023" name="Mol. Ecol. Resour.">
        <title>Chromosome-level genome assembly of a triploid poplar Populus alba 'Berolinensis'.</title>
        <authorList>
            <person name="Chen S."/>
            <person name="Yu Y."/>
            <person name="Wang X."/>
            <person name="Wang S."/>
            <person name="Zhang T."/>
            <person name="Zhou Y."/>
            <person name="He R."/>
            <person name="Meng N."/>
            <person name="Wang Y."/>
            <person name="Liu W."/>
            <person name="Liu Z."/>
            <person name="Liu J."/>
            <person name="Guo Q."/>
            <person name="Huang H."/>
            <person name="Sederoff R.R."/>
            <person name="Wang G."/>
            <person name="Qu G."/>
            <person name="Chen S."/>
        </authorList>
    </citation>
    <scope>NUCLEOTIDE SEQUENCE</scope>
    <source>
        <strain evidence="5">SC-2020</strain>
    </source>
</reference>
<organism evidence="5 6">
    <name type="scientific">Populus alba x Populus x berolinensis</name>
    <dbReference type="NCBI Taxonomy" id="444605"/>
    <lineage>
        <taxon>Eukaryota</taxon>
        <taxon>Viridiplantae</taxon>
        <taxon>Streptophyta</taxon>
        <taxon>Embryophyta</taxon>
        <taxon>Tracheophyta</taxon>
        <taxon>Spermatophyta</taxon>
        <taxon>Magnoliopsida</taxon>
        <taxon>eudicotyledons</taxon>
        <taxon>Gunneridae</taxon>
        <taxon>Pentapetalae</taxon>
        <taxon>rosids</taxon>
        <taxon>fabids</taxon>
        <taxon>Malpighiales</taxon>
        <taxon>Salicaceae</taxon>
        <taxon>Saliceae</taxon>
        <taxon>Populus</taxon>
    </lineage>
</organism>
<feature type="signal peptide" evidence="3">
    <location>
        <begin position="1"/>
        <end position="25"/>
    </location>
</feature>
<evidence type="ECO:0000313" key="5">
    <source>
        <dbReference type="EMBL" id="KAJ6981211.1"/>
    </source>
</evidence>
<dbReference type="AlphaFoldDB" id="A0AAD6M9P1"/>
<dbReference type="Proteomes" id="UP001164929">
    <property type="component" value="Chromosome 10"/>
</dbReference>
<feature type="chain" id="PRO_5042127066" evidence="3">
    <location>
        <begin position="26"/>
        <end position="65"/>
    </location>
</feature>
<evidence type="ECO:0000259" key="4">
    <source>
        <dbReference type="Pfam" id="PF08263"/>
    </source>
</evidence>
<proteinExistence type="predicted"/>
<feature type="domain" description="Leucine-rich repeat-containing N-terminal plant-type" evidence="4">
    <location>
        <begin position="33"/>
        <end position="65"/>
    </location>
</feature>
<dbReference type="GO" id="GO:0016301">
    <property type="term" value="F:kinase activity"/>
    <property type="evidence" value="ECO:0007669"/>
    <property type="project" value="UniProtKB-KW"/>
</dbReference>